<feature type="transmembrane region" description="Helical" evidence="1">
    <location>
        <begin position="169"/>
        <end position="193"/>
    </location>
</feature>
<dbReference type="AlphaFoldDB" id="A0A6L9G3A2"/>
<dbReference type="PIRSF" id="PIRSF016660">
    <property type="entry name" value="YedI"/>
    <property type="match status" value="1"/>
</dbReference>
<name>A0A6L9G3A2_9MICC</name>
<evidence type="ECO:0000313" key="3">
    <source>
        <dbReference type="Proteomes" id="UP000477543"/>
    </source>
</evidence>
<protein>
    <submittedName>
        <fullName evidence="2">DUF808 family protein</fullName>
    </submittedName>
</protein>
<proteinExistence type="predicted"/>
<keyword evidence="1" id="KW-1133">Transmembrane helix</keyword>
<evidence type="ECO:0000256" key="1">
    <source>
        <dbReference type="SAM" id="Phobius"/>
    </source>
</evidence>
<keyword evidence="1" id="KW-0472">Membrane</keyword>
<evidence type="ECO:0000313" key="2">
    <source>
        <dbReference type="EMBL" id="NAZ16382.1"/>
    </source>
</evidence>
<dbReference type="PANTHER" id="PTHR30503:SF3">
    <property type="entry name" value="INNER MEMBRANE PROTEIN YEDI"/>
    <property type="match status" value="1"/>
</dbReference>
<comment type="caution">
    <text evidence="2">The sequence shown here is derived from an EMBL/GenBank/DDBJ whole genome shotgun (WGS) entry which is preliminary data.</text>
</comment>
<dbReference type="RefSeq" id="WP_161449152.1">
    <property type="nucleotide sequence ID" value="NZ_WYDN01000008.1"/>
</dbReference>
<organism evidence="2 3">
    <name type="scientific">Glutamicibacter soli</name>
    <dbReference type="NCBI Taxonomy" id="453836"/>
    <lineage>
        <taxon>Bacteria</taxon>
        <taxon>Bacillati</taxon>
        <taxon>Actinomycetota</taxon>
        <taxon>Actinomycetes</taxon>
        <taxon>Micrococcales</taxon>
        <taxon>Micrococcaceae</taxon>
        <taxon>Glutamicibacter</taxon>
    </lineage>
</organism>
<keyword evidence="1" id="KW-0812">Transmembrane</keyword>
<dbReference type="GO" id="GO:0005886">
    <property type="term" value="C:plasma membrane"/>
    <property type="evidence" value="ECO:0007669"/>
    <property type="project" value="TreeGrafter"/>
</dbReference>
<gene>
    <name evidence="2" type="ORF">GT020_09945</name>
</gene>
<dbReference type="InterPro" id="IPR008526">
    <property type="entry name" value="YedI"/>
</dbReference>
<dbReference type="EMBL" id="WYDN01000008">
    <property type="protein sequence ID" value="NAZ16382.1"/>
    <property type="molecule type" value="Genomic_DNA"/>
</dbReference>
<feature type="transmembrane region" description="Helical" evidence="1">
    <location>
        <begin position="278"/>
        <end position="303"/>
    </location>
</feature>
<dbReference type="Pfam" id="PF05661">
    <property type="entry name" value="DUF808"/>
    <property type="match status" value="1"/>
</dbReference>
<feature type="transmembrane region" description="Helical" evidence="1">
    <location>
        <begin position="214"/>
        <end position="237"/>
    </location>
</feature>
<sequence length="316" mass="33211">MAGGLVALLDDVAALVKVTAASLDDIALGAAKASTKAMGVVIDDAAVTPQYVDGISPKRELPIIWKIAVGSIRNKLLFILPAILLLSIFLPWALTPILMIGGAYLVFEGAEKILEAMGLIGHHGAAEDGKVRDEKVIIGSATRTDFVLSAEIMVISLNEVAHEPFLTRALILVAVAFLMTVLVYGAVGLIVKMDDIGLVLAQKQRQFSQKLGRGLVKGMPIVMSVLSKVGVVAMLWVGGHLLLTGMDELGWHAPYGFVHHVEMLVHDASGAAGGVLGWLVNTAFSCLAGLIIGSLLTVVILGIKKLLGKNKPAAAH</sequence>
<feature type="transmembrane region" description="Helical" evidence="1">
    <location>
        <begin position="76"/>
        <end position="107"/>
    </location>
</feature>
<dbReference type="PANTHER" id="PTHR30503">
    <property type="entry name" value="INNER MEMBRANE PROTEIN YEDI"/>
    <property type="match status" value="1"/>
</dbReference>
<accession>A0A6L9G3A2</accession>
<dbReference type="Proteomes" id="UP000477543">
    <property type="component" value="Unassembled WGS sequence"/>
</dbReference>
<reference evidence="2 3" key="1">
    <citation type="submission" date="2020-01" db="EMBL/GenBank/DDBJ databases">
        <title>Glutamicibacter soli M275.</title>
        <authorList>
            <person name="Meng X."/>
        </authorList>
    </citation>
    <scope>NUCLEOTIDE SEQUENCE [LARGE SCALE GENOMIC DNA]</scope>
    <source>
        <strain evidence="2 3">M275</strain>
    </source>
</reference>